<dbReference type="AlphaFoldDB" id="A0AAX1SGG6"/>
<sequence length="168" mass="19344">MKTSSELHRLILDILSDGKEHVSSELFEEMDKRLGGEVEHKKISDSLYYMGSKKGWIVSEGTGKSRIYKIKYEVNSGESMKEQSWLDKYIKNVKKVVKDGDTVISALKPENLLKSEKVYMEYRRIYEVNEILKKLVDELMKNEVEKSGAKSQGGEVCTINEISEMRPE</sequence>
<organism evidence="1 2">
    <name type="scientific">Enterocloster aldenensis</name>
    <dbReference type="NCBI Taxonomy" id="358742"/>
    <lineage>
        <taxon>Bacteria</taxon>
        <taxon>Bacillati</taxon>
        <taxon>Bacillota</taxon>
        <taxon>Clostridia</taxon>
        <taxon>Lachnospirales</taxon>
        <taxon>Lachnospiraceae</taxon>
        <taxon>Enterocloster</taxon>
    </lineage>
</organism>
<gene>
    <name evidence="1" type="ORF">L0N08_08235</name>
</gene>
<reference evidence="1" key="1">
    <citation type="submission" date="2022-01" db="EMBL/GenBank/DDBJ databases">
        <title>Collection of gut derived symbiotic bacterial strains cultured from healthy donors.</title>
        <authorList>
            <person name="Lin H."/>
            <person name="Kohout C."/>
            <person name="Waligurski E."/>
            <person name="Pamer E.G."/>
        </authorList>
    </citation>
    <scope>NUCLEOTIDE SEQUENCE</scope>
    <source>
        <strain evidence="1">DFI.6.55</strain>
    </source>
</reference>
<proteinExistence type="predicted"/>
<dbReference type="RefSeq" id="WP_117560640.1">
    <property type="nucleotide sequence ID" value="NZ_JAJCID010000012.1"/>
</dbReference>
<dbReference type="Proteomes" id="UP001299608">
    <property type="component" value="Unassembled WGS sequence"/>
</dbReference>
<evidence type="ECO:0000313" key="2">
    <source>
        <dbReference type="Proteomes" id="UP001299608"/>
    </source>
</evidence>
<protein>
    <submittedName>
        <fullName evidence="1">Uncharacterized protein</fullName>
    </submittedName>
</protein>
<dbReference type="EMBL" id="JAKNGE010000008">
    <property type="protein sequence ID" value="MCG4745392.1"/>
    <property type="molecule type" value="Genomic_DNA"/>
</dbReference>
<evidence type="ECO:0000313" key="1">
    <source>
        <dbReference type="EMBL" id="MCG4745392.1"/>
    </source>
</evidence>
<name>A0AAX1SGG6_9FIRM</name>
<comment type="caution">
    <text evidence="1">The sequence shown here is derived from an EMBL/GenBank/DDBJ whole genome shotgun (WGS) entry which is preliminary data.</text>
</comment>
<accession>A0AAX1SGG6</accession>